<name>A0A921FY20_SPOPS</name>
<dbReference type="Pfam" id="PF13624">
    <property type="entry name" value="SurA_N_3"/>
    <property type="match status" value="1"/>
</dbReference>
<dbReference type="Proteomes" id="UP000698173">
    <property type="component" value="Unassembled WGS sequence"/>
</dbReference>
<keyword evidence="9 11" id="KW-0413">Isomerase</keyword>
<dbReference type="InterPro" id="IPR050245">
    <property type="entry name" value="PrsA_foldase"/>
</dbReference>
<feature type="chain" id="PRO_5037274633" description="Foldase protein PrsA" evidence="12">
    <location>
        <begin position="26"/>
        <end position="293"/>
    </location>
</feature>
<dbReference type="Gene3D" id="3.10.50.40">
    <property type="match status" value="1"/>
</dbReference>
<keyword evidence="7 11" id="KW-0472">Membrane</keyword>
<gene>
    <name evidence="11" type="primary">prsA</name>
    <name evidence="14" type="ORF">K8V56_07450</name>
</gene>
<evidence type="ECO:0000256" key="4">
    <source>
        <dbReference type="ARBA" id="ARBA00022475"/>
    </source>
</evidence>
<keyword evidence="4 11" id="KW-1003">Cell membrane</keyword>
<dbReference type="PROSITE" id="PS50198">
    <property type="entry name" value="PPIC_PPIASE_2"/>
    <property type="match status" value="1"/>
</dbReference>
<dbReference type="InterPro" id="IPR000297">
    <property type="entry name" value="PPIase_PpiC"/>
</dbReference>
<dbReference type="Gene3D" id="1.10.4030.10">
    <property type="entry name" value="Porin chaperone SurA, peptide-binding domain"/>
    <property type="match status" value="1"/>
</dbReference>
<evidence type="ECO:0000256" key="9">
    <source>
        <dbReference type="ARBA" id="ARBA00023235"/>
    </source>
</evidence>
<comment type="subcellular location">
    <subcellularLocation>
        <location evidence="2 11">Cell membrane</location>
        <topology evidence="2 11">Lipid-anchor</topology>
    </subcellularLocation>
</comment>
<protein>
    <recommendedName>
        <fullName evidence="11">Foldase protein PrsA</fullName>
        <ecNumber evidence="11">5.2.1.8</ecNumber>
    </recommendedName>
</protein>
<evidence type="ECO:0000256" key="10">
    <source>
        <dbReference type="ARBA" id="ARBA00023288"/>
    </source>
</evidence>
<evidence type="ECO:0000259" key="13">
    <source>
        <dbReference type="PROSITE" id="PS50198"/>
    </source>
</evidence>
<feature type="signal peptide" evidence="12">
    <location>
        <begin position="1"/>
        <end position="25"/>
    </location>
</feature>
<evidence type="ECO:0000256" key="2">
    <source>
        <dbReference type="ARBA" id="ARBA00004193"/>
    </source>
</evidence>
<dbReference type="PROSITE" id="PS51257">
    <property type="entry name" value="PROKAR_LIPOPROTEIN"/>
    <property type="match status" value="1"/>
</dbReference>
<feature type="domain" description="PpiC" evidence="13">
    <location>
        <begin position="138"/>
        <end position="228"/>
    </location>
</feature>
<dbReference type="EMBL" id="DYWT01000123">
    <property type="protein sequence ID" value="HJF31599.1"/>
    <property type="molecule type" value="Genomic_DNA"/>
</dbReference>
<dbReference type="GO" id="GO:0003755">
    <property type="term" value="F:peptidyl-prolyl cis-trans isomerase activity"/>
    <property type="evidence" value="ECO:0007669"/>
    <property type="project" value="UniProtKB-UniRule"/>
</dbReference>
<organism evidence="14 15">
    <name type="scientific">Sporosarcina psychrophila</name>
    <name type="common">Bacillus psychrophilus</name>
    <dbReference type="NCBI Taxonomy" id="1476"/>
    <lineage>
        <taxon>Bacteria</taxon>
        <taxon>Bacillati</taxon>
        <taxon>Bacillota</taxon>
        <taxon>Bacilli</taxon>
        <taxon>Bacillales</taxon>
        <taxon>Caryophanaceae</taxon>
        <taxon>Sporosarcina</taxon>
    </lineage>
</organism>
<keyword evidence="10 11" id="KW-0449">Lipoprotein</keyword>
<evidence type="ECO:0000256" key="8">
    <source>
        <dbReference type="ARBA" id="ARBA00023139"/>
    </source>
</evidence>
<accession>A0A921FY20</accession>
<evidence type="ECO:0000256" key="1">
    <source>
        <dbReference type="ARBA" id="ARBA00000971"/>
    </source>
</evidence>
<dbReference type="InterPro" id="IPR023059">
    <property type="entry name" value="Foldase_PrsA"/>
</dbReference>
<comment type="caution">
    <text evidence="14">The sequence shown here is derived from an EMBL/GenBank/DDBJ whole genome shotgun (WGS) entry which is preliminary data.</text>
</comment>
<dbReference type="EC" id="5.2.1.8" evidence="11"/>
<evidence type="ECO:0000256" key="5">
    <source>
        <dbReference type="ARBA" id="ARBA00022729"/>
    </source>
</evidence>
<dbReference type="HAMAP" id="MF_01145">
    <property type="entry name" value="Foldase_PrsA"/>
    <property type="match status" value="1"/>
</dbReference>
<evidence type="ECO:0000256" key="6">
    <source>
        <dbReference type="ARBA" id="ARBA00023110"/>
    </source>
</evidence>
<evidence type="ECO:0000256" key="11">
    <source>
        <dbReference type="HAMAP-Rule" id="MF_01145"/>
    </source>
</evidence>
<evidence type="ECO:0000256" key="12">
    <source>
        <dbReference type="SAM" id="SignalP"/>
    </source>
</evidence>
<keyword evidence="6 11" id="KW-0697">Rotamase</keyword>
<dbReference type="GO" id="GO:0005886">
    <property type="term" value="C:plasma membrane"/>
    <property type="evidence" value="ECO:0007669"/>
    <property type="project" value="UniProtKB-SubCell"/>
</dbReference>
<evidence type="ECO:0000256" key="3">
    <source>
        <dbReference type="ARBA" id="ARBA00006071"/>
    </source>
</evidence>
<dbReference type="PANTHER" id="PTHR47245">
    <property type="entry name" value="PEPTIDYLPROLYL ISOMERASE"/>
    <property type="match status" value="1"/>
</dbReference>
<dbReference type="Pfam" id="PF13616">
    <property type="entry name" value="Rotamase_3"/>
    <property type="match status" value="1"/>
</dbReference>
<keyword evidence="5 11" id="KW-0732">Signal</keyword>
<evidence type="ECO:0000256" key="7">
    <source>
        <dbReference type="ARBA" id="ARBA00023136"/>
    </source>
</evidence>
<dbReference type="InterPro" id="IPR046357">
    <property type="entry name" value="PPIase_dom_sf"/>
</dbReference>
<dbReference type="SUPFAM" id="SSF54534">
    <property type="entry name" value="FKBP-like"/>
    <property type="match status" value="1"/>
</dbReference>
<evidence type="ECO:0000313" key="15">
    <source>
        <dbReference type="Proteomes" id="UP000698173"/>
    </source>
</evidence>
<dbReference type="GO" id="GO:0006457">
    <property type="term" value="P:protein folding"/>
    <property type="evidence" value="ECO:0007669"/>
    <property type="project" value="UniProtKB-UniRule"/>
</dbReference>
<keyword evidence="8 11" id="KW-0564">Palmitate</keyword>
<reference evidence="14" key="1">
    <citation type="journal article" date="2021" name="PeerJ">
        <title>Extensive microbial diversity within the chicken gut microbiome revealed by metagenomics and culture.</title>
        <authorList>
            <person name="Gilroy R."/>
            <person name="Ravi A."/>
            <person name="Getino M."/>
            <person name="Pursley I."/>
            <person name="Horton D.L."/>
            <person name="Alikhan N.F."/>
            <person name="Baker D."/>
            <person name="Gharbi K."/>
            <person name="Hall N."/>
            <person name="Watson M."/>
            <person name="Adriaenssens E.M."/>
            <person name="Foster-Nyarko E."/>
            <person name="Jarju S."/>
            <person name="Secka A."/>
            <person name="Antonio M."/>
            <person name="Oren A."/>
            <person name="Chaudhuri R.R."/>
            <person name="La Ragione R."/>
            <person name="Hildebrand F."/>
            <person name="Pallen M.J."/>
        </authorList>
    </citation>
    <scope>NUCLEOTIDE SEQUENCE</scope>
    <source>
        <strain evidence="14">CHK171-7178</strain>
    </source>
</reference>
<proteinExistence type="inferred from homology"/>
<dbReference type="SUPFAM" id="SSF109998">
    <property type="entry name" value="Triger factor/SurA peptide-binding domain-like"/>
    <property type="match status" value="1"/>
</dbReference>
<dbReference type="PANTHER" id="PTHR47245:SF1">
    <property type="entry name" value="FOLDASE PROTEIN PRSA"/>
    <property type="match status" value="1"/>
</dbReference>
<comment type="function">
    <text evidence="11">Plays a major role in protein secretion by helping the post-translocational extracellular folding of several secreted proteins.</text>
</comment>
<sequence>MKKTVLALTMAASVLALSACSDKNAADDEIIATSKNGDITKADLYDEMKDAIGIRVVENLILQQAIESEYKVTDKEVKEAIAAQKEQYGESFDMYLMQQGMTEKFFDKNVKSQLIQQKMIESLKVTDEDINAGIANMKKEINARHILVKDKKTADEVLAKLKEGGDFAKLAKEYSTEEMAQESGGDLGWFGPGKMVPEFEEAAFALKKGEISEPVKTSFGYHVIELMDTREAKLEQTDEELKATVTDNLKKVQFEEKLVKLLKASDIDIKEDEFKDALEGYIPTEKDAKTDKK</sequence>
<dbReference type="AlphaFoldDB" id="A0A921FY20"/>
<comment type="catalytic activity">
    <reaction evidence="1 11">
        <text>[protein]-peptidylproline (omega=180) = [protein]-peptidylproline (omega=0)</text>
        <dbReference type="Rhea" id="RHEA:16237"/>
        <dbReference type="Rhea" id="RHEA-COMP:10747"/>
        <dbReference type="Rhea" id="RHEA-COMP:10748"/>
        <dbReference type="ChEBI" id="CHEBI:83833"/>
        <dbReference type="ChEBI" id="CHEBI:83834"/>
        <dbReference type="EC" id="5.2.1.8"/>
    </reaction>
</comment>
<evidence type="ECO:0000313" key="14">
    <source>
        <dbReference type="EMBL" id="HJF31599.1"/>
    </source>
</evidence>
<reference evidence="14" key="2">
    <citation type="submission" date="2021-09" db="EMBL/GenBank/DDBJ databases">
        <authorList>
            <person name="Gilroy R."/>
        </authorList>
    </citation>
    <scope>NUCLEOTIDE SEQUENCE</scope>
    <source>
        <strain evidence="14">CHK171-7178</strain>
    </source>
</reference>
<comment type="similarity">
    <text evidence="3 11">Belongs to the PrsA family.</text>
</comment>
<dbReference type="InterPro" id="IPR027304">
    <property type="entry name" value="Trigger_fact/SurA_dom_sf"/>
</dbReference>